<evidence type="ECO:0000313" key="3">
    <source>
        <dbReference type="Proteomes" id="UP000831786"/>
    </source>
</evidence>
<reference evidence="2 3" key="1">
    <citation type="submission" date="2022-04" db="EMBL/GenBank/DDBJ databases">
        <title>Leucobacter sp. isolated from rhizosphere of garlic.</title>
        <authorList>
            <person name="Won M."/>
            <person name="Lee C.-M."/>
            <person name="Woen H.-Y."/>
            <person name="Kwon S.-W."/>
        </authorList>
    </citation>
    <scope>NUCLEOTIDE SEQUENCE [LARGE SCALE GENOMIC DNA]</scope>
    <source>
        <strain evidence="2 3">H21R-40</strain>
    </source>
</reference>
<dbReference type="Pfam" id="PF00248">
    <property type="entry name" value="Aldo_ket_red"/>
    <property type="match status" value="1"/>
</dbReference>
<dbReference type="PANTHER" id="PTHR43364">
    <property type="entry name" value="NADH-SPECIFIC METHYLGLYOXAL REDUCTASE-RELATED"/>
    <property type="match status" value="1"/>
</dbReference>
<dbReference type="RefSeq" id="WP_244728316.1">
    <property type="nucleotide sequence ID" value="NZ_CP095045.1"/>
</dbReference>
<evidence type="ECO:0000313" key="2">
    <source>
        <dbReference type="EMBL" id="UOQ57550.1"/>
    </source>
</evidence>
<gene>
    <name evidence="2" type="ORF">MUN78_01495</name>
</gene>
<name>A0ABY4FMP8_9MICO</name>
<dbReference type="InterPro" id="IPR018170">
    <property type="entry name" value="Aldo/ket_reductase_CS"/>
</dbReference>
<dbReference type="InterPro" id="IPR050523">
    <property type="entry name" value="AKR_Detox_Biosynth"/>
</dbReference>
<keyword evidence="3" id="KW-1185">Reference proteome</keyword>
<dbReference type="Proteomes" id="UP000831786">
    <property type="component" value="Chromosome"/>
</dbReference>
<dbReference type="PRINTS" id="PR00069">
    <property type="entry name" value="ALDKETRDTASE"/>
</dbReference>
<protein>
    <submittedName>
        <fullName evidence="2">Aldo/keto reductase</fullName>
    </submittedName>
</protein>
<organism evidence="2 3">
    <name type="scientific">Leucobacter allii</name>
    <dbReference type="NCBI Taxonomy" id="2932247"/>
    <lineage>
        <taxon>Bacteria</taxon>
        <taxon>Bacillati</taxon>
        <taxon>Actinomycetota</taxon>
        <taxon>Actinomycetes</taxon>
        <taxon>Micrococcales</taxon>
        <taxon>Microbacteriaceae</taxon>
        <taxon>Leucobacter</taxon>
    </lineage>
</organism>
<dbReference type="PROSITE" id="PS00062">
    <property type="entry name" value="ALDOKETO_REDUCTASE_2"/>
    <property type="match status" value="1"/>
</dbReference>
<dbReference type="Gene3D" id="3.20.20.100">
    <property type="entry name" value="NADP-dependent oxidoreductase domain"/>
    <property type="match status" value="1"/>
</dbReference>
<dbReference type="EMBL" id="CP095045">
    <property type="protein sequence ID" value="UOQ57550.1"/>
    <property type="molecule type" value="Genomic_DNA"/>
</dbReference>
<dbReference type="InterPro" id="IPR020471">
    <property type="entry name" value="AKR"/>
</dbReference>
<dbReference type="InterPro" id="IPR023210">
    <property type="entry name" value="NADP_OxRdtase_dom"/>
</dbReference>
<proteinExistence type="predicted"/>
<feature type="domain" description="NADP-dependent oxidoreductase" evidence="1">
    <location>
        <begin position="18"/>
        <end position="316"/>
    </location>
</feature>
<evidence type="ECO:0000259" key="1">
    <source>
        <dbReference type="Pfam" id="PF00248"/>
    </source>
</evidence>
<dbReference type="InterPro" id="IPR036812">
    <property type="entry name" value="NAD(P)_OxRdtase_dom_sf"/>
</dbReference>
<dbReference type="PANTHER" id="PTHR43364:SF6">
    <property type="entry name" value="OXIDOREDUCTASE-RELATED"/>
    <property type="match status" value="1"/>
</dbReference>
<sequence length="319" mass="33189">MAQHAPVRIGSSELEIVPLALGGNVFGWTADREGSFEVLDAFLAGGGDFIDTADGYSHWVPGNTGGESETIIGQWLAARGGRDDVVIATKVSTHPEFSGLAADNVRAAADASLARLGTDRIDLYYAHYDDAETPLEETVAAFSALVDAGKARAIGVSNYTAERVAEWIGIARAGGYHLPVALQPHYNLVERDFETNGLREVAEREGLAVFPYYSLAKGFLAGKYRDAADATAPGASDRAAGAAEYLDARGRRVLAALDAAAAAHGTEVATVALAWLRQQPVVAAPIASARTTAQLPALLASVDLELSAAELAALGAASA</sequence>
<accession>A0ABY4FMP8</accession>
<dbReference type="SUPFAM" id="SSF51430">
    <property type="entry name" value="NAD(P)-linked oxidoreductase"/>
    <property type="match status" value="1"/>
</dbReference>